<dbReference type="STRING" id="1123382.SAMN02745221_00751"/>
<dbReference type="Gene3D" id="3.20.70.20">
    <property type="match status" value="1"/>
</dbReference>
<dbReference type="AlphaFoldDB" id="A0A1M5LV52"/>
<reference evidence="7" key="1">
    <citation type="submission" date="2016-11" db="EMBL/GenBank/DDBJ databases">
        <authorList>
            <person name="Varghese N."/>
            <person name="Submissions S."/>
        </authorList>
    </citation>
    <scope>NUCLEOTIDE SEQUENCE [LARGE SCALE GENOMIC DNA]</scope>
    <source>
        <strain evidence="7">DSM 11003</strain>
    </source>
</reference>
<dbReference type="EMBL" id="FQWY01000009">
    <property type="protein sequence ID" value="SHG68780.1"/>
    <property type="molecule type" value="Genomic_DNA"/>
</dbReference>
<dbReference type="SUPFAM" id="SSF51998">
    <property type="entry name" value="PFL-like glycyl radical enzymes"/>
    <property type="match status" value="1"/>
</dbReference>
<dbReference type="PROSITE" id="PS51149">
    <property type="entry name" value="GLY_RADICAL_2"/>
    <property type="match status" value="1"/>
</dbReference>
<gene>
    <name evidence="6" type="ORF">SAMN02745221_00751</name>
</gene>
<sequence>MAANRKVKLEEILAEKGMPISFQYGGKAPEEMVDREVKKEPCERVKKLKELYFQTLSSATVEFPYWYTRKYDELEGEIPVVRRAAALKHAFSHLTPTIFPGELLVMGKAHYYRGSFPMPWLSEGYFMAKEDELYQSALSAGRTSADEVSKFGTGGGNVTQSFGNVVSIAGKFGIRKEEVPALVKLAKAWVGRSVDDLGQKYEKMVPEYQLKENIMKSVICMFDSGYTLPQGREVINYYYPLQYGFDKLIEMCEEGKKRVAGKADGDGIIGMDRLYFYEAAKLVLEGIQAWILNYAAEARRLASITEEAKQKKEYEEIAECLEWIAHNQPRTFREALQLAYTIHIAVLNEDAISGMSPGRLGQVLYPWFEQDMEAGRITEEEVIELLECHRMKMTLIDCFASMGVVGGVLSGNTFNNLSLGGLTRDGKPATNRLEMLILEAAMRNQTPQPTLSVLYDEKLPEEFLLKAIECNKTGTGYPAWMNFQGGLQFILDQYQAEGMTVEEARAWAIGGCLETSPCAWMPLTLNGKKYEIPGGAGQPTSVGVHFIANPKVLECVLFNGYDHRTGIQVYPPHNRKLETYEELWETFKEYYEMTVDCLAKCNNIQHDIWRKNNMAIFNSLLKPDCLTKGHHIGNMGYRYNATFNVESCGTINQINSLAAIKKLVYDEKKYTLDELRDALLNNFGFKTAAEVGSFSLAEQEKRPDGDKYDRIYSDCLLAPKYGNDDPYVDSILKEYEDWFCAMCRRYESLYGKPLYACQISVSTHAPQGAATLASADGRLAGTTYADGSMSAYPGTDRSGPYALFNSATVWDHSKSQNSQMNLKIHPSAIKGEEGARKLLDLTRAYMRKGGFHIQYNIVDSKILKDAQKNPQNYRDLMVRVAGFTQYWVEIGKPIQDEVIARTEYEGV</sequence>
<dbReference type="PROSITE" id="PS51554">
    <property type="entry name" value="PFL"/>
    <property type="match status" value="1"/>
</dbReference>
<evidence type="ECO:0000256" key="1">
    <source>
        <dbReference type="ARBA" id="ARBA00022818"/>
    </source>
</evidence>
<evidence type="ECO:0000256" key="3">
    <source>
        <dbReference type="PROSITE-ProRule" id="PRU00493"/>
    </source>
</evidence>
<proteinExistence type="predicted"/>
<dbReference type="Pfam" id="PF02901">
    <property type="entry name" value="PFL-like"/>
    <property type="match status" value="1"/>
</dbReference>
<dbReference type="NCBIfam" id="NF033715">
    <property type="entry name" value="glycyl_HPDL_Lrg"/>
    <property type="match status" value="1"/>
</dbReference>
<keyword evidence="1 3" id="KW-0556">Organic radical</keyword>
<feature type="domain" description="PFL" evidence="5">
    <location>
        <begin position="43"/>
        <end position="779"/>
    </location>
</feature>
<feature type="domain" description="Glycine radical" evidence="4">
    <location>
        <begin position="787"/>
        <end position="907"/>
    </location>
</feature>
<evidence type="ECO:0000259" key="5">
    <source>
        <dbReference type="PROSITE" id="PS51554"/>
    </source>
</evidence>
<evidence type="ECO:0000256" key="2">
    <source>
        <dbReference type="ARBA" id="ARBA00023239"/>
    </source>
</evidence>
<dbReference type="GO" id="GO:0016829">
    <property type="term" value="F:lyase activity"/>
    <property type="evidence" value="ECO:0007669"/>
    <property type="project" value="UniProtKB-KW"/>
</dbReference>
<dbReference type="OrthoDB" id="9803969at2"/>
<dbReference type="RefSeq" id="WP_143156857.1">
    <property type="nucleotide sequence ID" value="NZ_FQWY01000009.1"/>
</dbReference>
<dbReference type="InterPro" id="IPR051215">
    <property type="entry name" value="GRE"/>
</dbReference>
<evidence type="ECO:0000259" key="4">
    <source>
        <dbReference type="PROSITE" id="PS51149"/>
    </source>
</evidence>
<evidence type="ECO:0000313" key="7">
    <source>
        <dbReference type="Proteomes" id="UP000242329"/>
    </source>
</evidence>
<dbReference type="PANTHER" id="PTHR43641">
    <property type="entry name" value="FORMATE ACETYLTRANSFERASE 3-RELATED"/>
    <property type="match status" value="1"/>
</dbReference>
<keyword evidence="7" id="KW-1185">Reference proteome</keyword>
<keyword evidence="2" id="KW-0456">Lyase</keyword>
<accession>A0A1M5LV52</accession>
<evidence type="ECO:0000313" key="6">
    <source>
        <dbReference type="EMBL" id="SHG68780.1"/>
    </source>
</evidence>
<dbReference type="GO" id="GO:0005829">
    <property type="term" value="C:cytosol"/>
    <property type="evidence" value="ECO:0007669"/>
    <property type="project" value="TreeGrafter"/>
</dbReference>
<name>A0A1M5LV52_9FIRM</name>
<feature type="modified residue" description="Glycine radical" evidence="3">
    <location>
        <position position="882"/>
    </location>
</feature>
<dbReference type="PANTHER" id="PTHR43641:SF2">
    <property type="entry name" value="DEHYDRATASE YBIW-RELATED"/>
    <property type="match status" value="1"/>
</dbReference>
<protein>
    <submittedName>
        <fullName evidence="6">4-hydroxyphenylacetate decarboxylase subunit B</fullName>
    </submittedName>
</protein>
<dbReference type="Proteomes" id="UP000242329">
    <property type="component" value="Unassembled WGS sequence"/>
</dbReference>
<organism evidence="6 7">
    <name type="scientific">Thermosyntropha lipolytica DSM 11003</name>
    <dbReference type="NCBI Taxonomy" id="1123382"/>
    <lineage>
        <taxon>Bacteria</taxon>
        <taxon>Bacillati</taxon>
        <taxon>Bacillota</taxon>
        <taxon>Clostridia</taxon>
        <taxon>Eubacteriales</taxon>
        <taxon>Syntrophomonadaceae</taxon>
        <taxon>Thermosyntropha</taxon>
    </lineage>
</organism>
<dbReference type="InterPro" id="IPR004184">
    <property type="entry name" value="PFL_dom"/>
</dbReference>
<dbReference type="InterPro" id="IPR001150">
    <property type="entry name" value="Gly_radical"/>
</dbReference>
<dbReference type="Pfam" id="PF01228">
    <property type="entry name" value="Gly_radical"/>
    <property type="match status" value="1"/>
</dbReference>